<evidence type="ECO:0000313" key="2">
    <source>
        <dbReference type="Proteomes" id="UP001152531"/>
    </source>
</evidence>
<reference evidence="1" key="1">
    <citation type="submission" date="2022-06" db="EMBL/GenBank/DDBJ databases">
        <authorList>
            <person name="Legras J.-L."/>
            <person name="Devillers H."/>
            <person name="Grondin C."/>
        </authorList>
    </citation>
    <scope>NUCLEOTIDE SEQUENCE</scope>
    <source>
        <strain evidence="1">CLIB 1444</strain>
    </source>
</reference>
<gene>
    <name evidence="1" type="ORF">CLIB1444_05S03312</name>
</gene>
<proteinExistence type="predicted"/>
<sequence length="285" mass="33464">MRRFSTTTIAQARKLRFESLKDIKLRAPILPTHKNFDVSPDHPLWQFFPNGNESLAYRPASELDATSRSWTMSELRHKSFDDLHKLWYVNLKERNILAKEMWLLKSIEQVNMGQYDELDAKLVLNQKRIKQVLLERQTSYERVKTLDTEVKEYLEDFEQQYLNANEQELLEMNDKLVRLQYAIFGIQPTLSDIQEVNEDLVNGIGYVGRLKSQRYVTENPDCGLELPLKGIVEELPFLFKQPSEAVEEVLALREQQTPMLPKPEIFEYLTNVLEDLKASEIEQDQ</sequence>
<comment type="caution">
    <text evidence="1">The sequence shown here is derived from an EMBL/GenBank/DDBJ whole genome shotgun (WGS) entry which is preliminary data.</text>
</comment>
<organism evidence="1 2">
    <name type="scientific">[Candida] jaroonii</name>
    <dbReference type="NCBI Taxonomy" id="467808"/>
    <lineage>
        <taxon>Eukaryota</taxon>
        <taxon>Fungi</taxon>
        <taxon>Dikarya</taxon>
        <taxon>Ascomycota</taxon>
        <taxon>Saccharomycotina</taxon>
        <taxon>Pichiomycetes</taxon>
        <taxon>Debaryomycetaceae</taxon>
        <taxon>Yamadazyma</taxon>
    </lineage>
</organism>
<keyword evidence="1" id="KW-0687">Ribonucleoprotein</keyword>
<keyword evidence="2" id="KW-1185">Reference proteome</keyword>
<accession>A0ACA9Y7U5</accession>
<name>A0ACA9Y7U5_9ASCO</name>
<evidence type="ECO:0000313" key="1">
    <source>
        <dbReference type="EMBL" id="CAH6721088.1"/>
    </source>
</evidence>
<dbReference type="EMBL" id="CALSDN010000005">
    <property type="protein sequence ID" value="CAH6721088.1"/>
    <property type="molecule type" value="Genomic_DNA"/>
</dbReference>
<keyword evidence="1" id="KW-0689">Ribosomal protein</keyword>
<dbReference type="Proteomes" id="UP001152531">
    <property type="component" value="Unassembled WGS sequence"/>
</dbReference>
<protein>
    <submittedName>
        <fullName evidence="1">54S ribosomal protein L4, mitochondrial</fullName>
    </submittedName>
</protein>